<evidence type="ECO:0000256" key="3">
    <source>
        <dbReference type="ARBA" id="ARBA00013777"/>
    </source>
</evidence>
<dbReference type="GO" id="GO:0005634">
    <property type="term" value="C:nucleus"/>
    <property type="evidence" value="ECO:0007669"/>
    <property type="project" value="UniProtKB-SubCell"/>
</dbReference>
<dbReference type="GO" id="GO:0051726">
    <property type="term" value="P:regulation of cell cycle"/>
    <property type="evidence" value="ECO:0007669"/>
    <property type="project" value="InterPro"/>
</dbReference>
<dbReference type="AlphaFoldDB" id="A0A7L3KNH7"/>
<dbReference type="PANTHER" id="PTHR15679:SF8">
    <property type="entry name" value="PCNA-ASSOCIATED FACTOR"/>
    <property type="match status" value="1"/>
</dbReference>
<feature type="non-terminal residue" evidence="12">
    <location>
        <position position="1"/>
    </location>
</feature>
<evidence type="ECO:0000256" key="4">
    <source>
        <dbReference type="ARBA" id="ARBA00022490"/>
    </source>
</evidence>
<evidence type="ECO:0000256" key="5">
    <source>
        <dbReference type="ARBA" id="ARBA00022763"/>
    </source>
</evidence>
<accession>A0A7L3KNH7</accession>
<dbReference type="Pfam" id="PF15715">
    <property type="entry name" value="PAF"/>
    <property type="match status" value="1"/>
</dbReference>
<evidence type="ECO:0000313" key="13">
    <source>
        <dbReference type="Proteomes" id="UP000525319"/>
    </source>
</evidence>
<dbReference type="InterPro" id="IPR031444">
    <property type="entry name" value="PCNA-AF_dom"/>
</dbReference>
<keyword evidence="5" id="KW-0227">DNA damage</keyword>
<evidence type="ECO:0000256" key="1">
    <source>
        <dbReference type="ARBA" id="ARBA00004123"/>
    </source>
</evidence>
<feature type="compositionally biased region" description="Acidic residues" evidence="10">
    <location>
        <begin position="113"/>
        <end position="123"/>
    </location>
</feature>
<dbReference type="GO" id="GO:0019985">
    <property type="term" value="P:translesion synthesis"/>
    <property type="evidence" value="ECO:0007669"/>
    <property type="project" value="TreeGrafter"/>
</dbReference>
<keyword evidence="4" id="KW-0963">Cytoplasm</keyword>
<dbReference type="PANTHER" id="PTHR15679">
    <property type="entry name" value="PCNA-ASSOCIATED FACTOR"/>
    <property type="match status" value="1"/>
</dbReference>
<name>A0A7L3KNH7_9PASS</name>
<protein>
    <recommendedName>
        <fullName evidence="3">PCNA-associated factor</fullName>
    </recommendedName>
    <alternativeName>
        <fullName evidence="8">PCNA-associated factor of 15 kDa</fullName>
    </alternativeName>
    <alternativeName>
        <fullName evidence="9">PCNA-clamp-associated factor</fullName>
    </alternativeName>
</protein>
<dbReference type="GO" id="GO:0006281">
    <property type="term" value="P:DNA repair"/>
    <property type="evidence" value="ECO:0007669"/>
    <property type="project" value="UniProtKB-KW"/>
</dbReference>
<evidence type="ECO:0000256" key="2">
    <source>
        <dbReference type="ARBA" id="ARBA00004556"/>
    </source>
</evidence>
<evidence type="ECO:0000256" key="8">
    <source>
        <dbReference type="ARBA" id="ARBA00030014"/>
    </source>
</evidence>
<feature type="compositionally biased region" description="Basic and acidic residues" evidence="10">
    <location>
        <begin position="83"/>
        <end position="95"/>
    </location>
</feature>
<evidence type="ECO:0000256" key="6">
    <source>
        <dbReference type="ARBA" id="ARBA00023204"/>
    </source>
</evidence>
<evidence type="ECO:0000259" key="11">
    <source>
        <dbReference type="Pfam" id="PF15715"/>
    </source>
</evidence>
<keyword evidence="6" id="KW-0234">DNA repair</keyword>
<dbReference type="EMBL" id="VZTZ01038362">
    <property type="protein sequence ID" value="NXU43236.1"/>
    <property type="molecule type" value="Genomic_DNA"/>
</dbReference>
<proteinExistence type="predicted"/>
<feature type="region of interest" description="Disordered" evidence="10">
    <location>
        <begin position="79"/>
        <end position="123"/>
    </location>
</feature>
<evidence type="ECO:0000256" key="9">
    <source>
        <dbReference type="ARBA" id="ARBA00031186"/>
    </source>
</evidence>
<dbReference type="GO" id="GO:0003682">
    <property type="term" value="F:chromatin binding"/>
    <property type="evidence" value="ECO:0007669"/>
    <property type="project" value="TreeGrafter"/>
</dbReference>
<organism evidence="12 13">
    <name type="scientific">Drymodes brunneopygia</name>
    <dbReference type="NCBI Taxonomy" id="626378"/>
    <lineage>
        <taxon>Eukaryota</taxon>
        <taxon>Metazoa</taxon>
        <taxon>Chordata</taxon>
        <taxon>Craniata</taxon>
        <taxon>Vertebrata</taxon>
        <taxon>Euteleostomi</taxon>
        <taxon>Archelosauria</taxon>
        <taxon>Archosauria</taxon>
        <taxon>Dinosauria</taxon>
        <taxon>Saurischia</taxon>
        <taxon>Theropoda</taxon>
        <taxon>Coelurosauria</taxon>
        <taxon>Aves</taxon>
        <taxon>Neognathae</taxon>
        <taxon>Neoaves</taxon>
        <taxon>Telluraves</taxon>
        <taxon>Australaves</taxon>
        <taxon>Passeriformes</taxon>
        <taxon>Petroicidae</taxon>
        <taxon>Drymodes</taxon>
    </lineage>
</organism>
<dbReference type="InterPro" id="IPR040444">
    <property type="entry name" value="PCNA-AF"/>
</dbReference>
<gene>
    <name evidence="12" type="primary">Pclaf</name>
    <name evidence="12" type="ORF">DRYBRU_R14676</name>
</gene>
<feature type="non-terminal residue" evidence="12">
    <location>
        <position position="123"/>
    </location>
</feature>
<dbReference type="Proteomes" id="UP000525319">
    <property type="component" value="Unassembled WGS sequence"/>
</dbReference>
<keyword evidence="7" id="KW-0539">Nucleus</keyword>
<evidence type="ECO:0000256" key="7">
    <source>
        <dbReference type="ARBA" id="ARBA00023242"/>
    </source>
</evidence>
<feature type="domain" description="PCNA-associated factor histone-like" evidence="11">
    <location>
        <begin position="20"/>
        <end position="114"/>
    </location>
</feature>
<evidence type="ECO:0000256" key="10">
    <source>
        <dbReference type="SAM" id="MobiDB-lite"/>
    </source>
</evidence>
<evidence type="ECO:0000313" key="12">
    <source>
        <dbReference type="EMBL" id="NXU43236.1"/>
    </source>
</evidence>
<reference evidence="12 13" key="1">
    <citation type="submission" date="2019-09" db="EMBL/GenBank/DDBJ databases">
        <title>Bird 10,000 Genomes (B10K) Project - Family phase.</title>
        <authorList>
            <person name="Zhang G."/>
        </authorList>
    </citation>
    <scope>NUCLEOTIDE SEQUENCE [LARGE SCALE GENOMIC DNA]</scope>
    <source>
        <strain evidence="12">B10K-DU-030-03</strain>
    </source>
</reference>
<comment type="caution">
    <text evidence="12">The sequence shown here is derived from an EMBL/GenBank/DDBJ whole genome shotgun (WGS) entry which is preliminary data.</text>
</comment>
<feature type="region of interest" description="Disordered" evidence="10">
    <location>
        <begin position="28"/>
        <end position="57"/>
    </location>
</feature>
<dbReference type="OrthoDB" id="7479084at2759"/>
<dbReference type="GO" id="GO:0048471">
    <property type="term" value="C:perinuclear region of cytoplasm"/>
    <property type="evidence" value="ECO:0007669"/>
    <property type="project" value="UniProtKB-SubCell"/>
</dbReference>
<keyword evidence="13" id="KW-1185">Reference proteome</keyword>
<sequence>MGRAELRWVPSAAADPAVPAVLVGRAPRKALGSSSSSGINAGPPPPSRRGDRRPVGLNRVCVRPVPAWQRGISDFLNKFQGEIPRRGSKENRAPDGDTPGPSGLGAQPLTLDPAEDGECLEEE</sequence>
<comment type="subcellular location">
    <subcellularLocation>
        <location evidence="2">Cytoplasm</location>
        <location evidence="2">Perinuclear region</location>
    </subcellularLocation>
    <subcellularLocation>
        <location evidence="1">Nucleus</location>
    </subcellularLocation>
</comment>